<evidence type="ECO:0000313" key="1">
    <source>
        <dbReference type="EMBL" id="MCM5681549.1"/>
    </source>
</evidence>
<gene>
    <name evidence="1" type="ORF">M8A51_18640</name>
</gene>
<evidence type="ECO:0000313" key="2">
    <source>
        <dbReference type="Proteomes" id="UP001165541"/>
    </source>
</evidence>
<sequence length="163" mass="18806">MEQVQAQEQHRWLQQMVGDWTYQGEPAESEPGKPTETWSGTERVRMLGDVWLLCEASGDMPGGGTASSQLTLGYDPKIQRYTGSFIGSMMTFLWVYDEGELDAEGRVLTMVADGPDFSDPSKMRRYRDVFTIKSADERWLEAYMQGDDGRWQPLMRNTYRRKR</sequence>
<protein>
    <submittedName>
        <fullName evidence="1">DUF1579 domain-containing protein</fullName>
    </submittedName>
</protein>
<organism evidence="1 2">
    <name type="scientific">Caldimonas mangrovi</name>
    <dbReference type="NCBI Taxonomy" id="2944811"/>
    <lineage>
        <taxon>Bacteria</taxon>
        <taxon>Pseudomonadati</taxon>
        <taxon>Pseudomonadota</taxon>
        <taxon>Betaproteobacteria</taxon>
        <taxon>Burkholderiales</taxon>
        <taxon>Sphaerotilaceae</taxon>
        <taxon>Caldimonas</taxon>
    </lineage>
</organism>
<dbReference type="InterPro" id="IPR011473">
    <property type="entry name" value="DUF1579"/>
</dbReference>
<dbReference type="Proteomes" id="UP001165541">
    <property type="component" value="Unassembled WGS sequence"/>
</dbReference>
<name>A0ABT0YS37_9BURK</name>
<comment type="caution">
    <text evidence="1">The sequence shown here is derived from an EMBL/GenBank/DDBJ whole genome shotgun (WGS) entry which is preliminary data.</text>
</comment>
<dbReference type="RefSeq" id="WP_251780028.1">
    <property type="nucleotide sequence ID" value="NZ_JAMKFE010000012.1"/>
</dbReference>
<dbReference type="Pfam" id="PF07617">
    <property type="entry name" value="DUF1579"/>
    <property type="match status" value="1"/>
</dbReference>
<dbReference type="EMBL" id="JAMKFE010000012">
    <property type="protein sequence ID" value="MCM5681549.1"/>
    <property type="molecule type" value="Genomic_DNA"/>
</dbReference>
<accession>A0ABT0YS37</accession>
<reference evidence="1" key="1">
    <citation type="submission" date="2022-05" db="EMBL/GenBank/DDBJ databases">
        <title>Schlegelella sp. nov., isolated from mangrove soil.</title>
        <authorList>
            <person name="Liu Y."/>
            <person name="Ge X."/>
            <person name="Liu W."/>
        </authorList>
    </citation>
    <scope>NUCLEOTIDE SEQUENCE</scope>
    <source>
        <strain evidence="1">S2-27</strain>
    </source>
</reference>
<keyword evidence="2" id="KW-1185">Reference proteome</keyword>
<proteinExistence type="predicted"/>